<evidence type="ECO:0000313" key="1">
    <source>
        <dbReference type="EMBL" id="KAK9145696.1"/>
    </source>
</evidence>
<proteinExistence type="predicted"/>
<name>A0AAP0K4A3_9MAGN</name>
<accession>A0AAP0K4A3</accession>
<protein>
    <submittedName>
        <fullName evidence="1">Uncharacterized protein</fullName>
    </submittedName>
</protein>
<dbReference type="Proteomes" id="UP001417504">
    <property type="component" value="Unassembled WGS sequence"/>
</dbReference>
<comment type="caution">
    <text evidence="1">The sequence shown here is derived from an EMBL/GenBank/DDBJ whole genome shotgun (WGS) entry which is preliminary data.</text>
</comment>
<reference evidence="1 2" key="1">
    <citation type="submission" date="2024-01" db="EMBL/GenBank/DDBJ databases">
        <title>Genome assemblies of Stephania.</title>
        <authorList>
            <person name="Yang L."/>
        </authorList>
    </citation>
    <scope>NUCLEOTIDE SEQUENCE [LARGE SCALE GENOMIC DNA]</scope>
    <source>
        <strain evidence="1">QJT</strain>
        <tissue evidence="1">Leaf</tissue>
    </source>
</reference>
<keyword evidence="2" id="KW-1185">Reference proteome</keyword>
<organism evidence="1 2">
    <name type="scientific">Stephania japonica</name>
    <dbReference type="NCBI Taxonomy" id="461633"/>
    <lineage>
        <taxon>Eukaryota</taxon>
        <taxon>Viridiplantae</taxon>
        <taxon>Streptophyta</taxon>
        <taxon>Embryophyta</taxon>
        <taxon>Tracheophyta</taxon>
        <taxon>Spermatophyta</taxon>
        <taxon>Magnoliopsida</taxon>
        <taxon>Ranunculales</taxon>
        <taxon>Menispermaceae</taxon>
        <taxon>Menispermoideae</taxon>
        <taxon>Cissampelideae</taxon>
        <taxon>Stephania</taxon>
    </lineage>
</organism>
<sequence>MEVGGTEKPRDFWDGVLALCEETQRIPPWLSTLIEWRRYHEGGFFWYFWCTNFDENSDNIKSHNQDSITSSPKCESVVDYLRRMLYLKDRGLRYFDKVVHAIEVCYIIARCTTFLSLRRKARIESPKNQIHDAQDTLDEILKYFDKFVFVMRMSYILSWGASKVSEVSKALPSSPTRKENEGCGRKMDIQCHDQDSNILSRQKTLLSCFNKTDIPFRISHILTRCIPLLIYVLRHRRKGSPGYAEEPQVNMEKKVISKFDVFISCVEMLLLLR</sequence>
<dbReference type="EMBL" id="JBBNAE010000002">
    <property type="protein sequence ID" value="KAK9145696.1"/>
    <property type="molecule type" value="Genomic_DNA"/>
</dbReference>
<gene>
    <name evidence="1" type="ORF">Sjap_005599</name>
</gene>
<dbReference type="AlphaFoldDB" id="A0AAP0K4A3"/>
<evidence type="ECO:0000313" key="2">
    <source>
        <dbReference type="Proteomes" id="UP001417504"/>
    </source>
</evidence>